<comment type="caution">
    <text evidence="1">The sequence shown here is derived from an EMBL/GenBank/DDBJ whole genome shotgun (WGS) entry which is preliminary data.</text>
</comment>
<dbReference type="EMBL" id="WFKQ01000017">
    <property type="protein sequence ID" value="MUG33428.1"/>
    <property type="molecule type" value="Genomic_DNA"/>
</dbReference>
<evidence type="ECO:0000313" key="2">
    <source>
        <dbReference type="Proteomes" id="UP000442109"/>
    </source>
</evidence>
<name>A0A844M457_9GAMM</name>
<evidence type="ECO:0000313" key="1">
    <source>
        <dbReference type="EMBL" id="MUG33428.1"/>
    </source>
</evidence>
<gene>
    <name evidence="1" type="ORF">GB996_11610</name>
</gene>
<sequence>MTTPTPELDQHKKQRLIQQYLQKLIKTDPTLYYSSTADIAHALYPLIKEHTNRMPVDEQALFRNISVRDIEMLLSFH</sequence>
<keyword evidence="2" id="KW-1185">Reference proteome</keyword>
<proteinExistence type="predicted"/>
<dbReference type="Proteomes" id="UP000442109">
    <property type="component" value="Unassembled WGS sequence"/>
</dbReference>
<accession>A0A844M457</accession>
<dbReference type="AlphaFoldDB" id="A0A844M457"/>
<organism evidence="1 2">
    <name type="scientific">Psychrobacter sanguinis</name>
    <dbReference type="NCBI Taxonomy" id="861445"/>
    <lineage>
        <taxon>Bacteria</taxon>
        <taxon>Pseudomonadati</taxon>
        <taxon>Pseudomonadota</taxon>
        <taxon>Gammaproteobacteria</taxon>
        <taxon>Moraxellales</taxon>
        <taxon>Moraxellaceae</taxon>
        <taxon>Psychrobacter</taxon>
    </lineage>
</organism>
<protein>
    <submittedName>
        <fullName evidence="1">Uncharacterized protein</fullName>
    </submittedName>
</protein>
<dbReference type="RefSeq" id="WP_011960302.1">
    <property type="nucleotide sequence ID" value="NZ_WFKQ01000017.1"/>
</dbReference>
<dbReference type="OrthoDB" id="6658735at2"/>
<reference evidence="1 2" key="1">
    <citation type="journal article" date="2019" name="PLoS ONE">
        <title>Pup mortality in New Zealand sea lions (Phocarctos hookeri) at Enderby Island, Auckland Islands, 2013-18.</title>
        <authorList>
            <person name="Michael S.A."/>
            <person name="Hayman D.T.S."/>
            <person name="Gray R."/>
            <person name="Zhang J."/>
            <person name="Rogers L."/>
            <person name="Roe W.D."/>
        </authorList>
    </citation>
    <scope>NUCLEOTIDE SEQUENCE [LARGE SCALE GENOMIC DNA]</scope>
    <source>
        <strain evidence="1 2">SM868</strain>
    </source>
</reference>